<feature type="non-terminal residue" evidence="1">
    <location>
        <position position="220"/>
    </location>
</feature>
<organism evidence="1">
    <name type="scientific">marine sediment metagenome</name>
    <dbReference type="NCBI Taxonomy" id="412755"/>
    <lineage>
        <taxon>unclassified sequences</taxon>
        <taxon>metagenomes</taxon>
        <taxon>ecological metagenomes</taxon>
    </lineage>
</organism>
<reference evidence="1" key="1">
    <citation type="journal article" date="2014" name="Front. Microbiol.">
        <title>High frequency of phylogenetically diverse reductive dehalogenase-homologous genes in deep subseafloor sedimentary metagenomes.</title>
        <authorList>
            <person name="Kawai M."/>
            <person name="Futagami T."/>
            <person name="Toyoda A."/>
            <person name="Takaki Y."/>
            <person name="Nishi S."/>
            <person name="Hori S."/>
            <person name="Arai W."/>
            <person name="Tsubouchi T."/>
            <person name="Morono Y."/>
            <person name="Uchiyama I."/>
            <person name="Ito T."/>
            <person name="Fujiyama A."/>
            <person name="Inagaki F."/>
            <person name="Takami H."/>
        </authorList>
    </citation>
    <scope>NUCLEOTIDE SEQUENCE</scope>
    <source>
        <strain evidence="1">Expedition CK06-06</strain>
    </source>
</reference>
<proteinExistence type="predicted"/>
<name>X1T5T6_9ZZZZ</name>
<dbReference type="AlphaFoldDB" id="X1T5T6"/>
<accession>X1T5T6</accession>
<sequence length="220" mass="26613">MELNQIFNKKRYFLKFNGLRYSFFKKIEDKSIKKEDYKRFKEISRLASEIIFFAKNAYRILEQMKTLNEASILQFKELKSMLCLKCKRFVFQSSIVDEYLSLLMPFLNTMFILQDRIMPIIAKVSNISLEPRNKEEGETEKHYNNYKNKFKKSLNSFYSFKNKFLSRFSPKIQGIVKQYWKSNGELIRKYRNVEQHIFNLVIHSYFQINPEEKLLIVLPD</sequence>
<comment type="caution">
    <text evidence="1">The sequence shown here is derived from an EMBL/GenBank/DDBJ whole genome shotgun (WGS) entry which is preliminary data.</text>
</comment>
<protein>
    <submittedName>
        <fullName evidence="1">Uncharacterized protein</fullName>
    </submittedName>
</protein>
<dbReference type="EMBL" id="BARW01018591">
    <property type="protein sequence ID" value="GAJ00594.1"/>
    <property type="molecule type" value="Genomic_DNA"/>
</dbReference>
<gene>
    <name evidence="1" type="ORF">S12H4_31799</name>
</gene>
<evidence type="ECO:0000313" key="1">
    <source>
        <dbReference type="EMBL" id="GAJ00594.1"/>
    </source>
</evidence>